<proteinExistence type="predicted"/>
<dbReference type="OrthoDB" id="162912at2759"/>
<accession>A0A6A3NAY6</accession>
<reference evidence="1 2" key="1">
    <citation type="submission" date="2018-09" db="EMBL/GenBank/DDBJ databases">
        <title>Genomic investigation of the strawberry pathogen Phytophthora fragariae indicates pathogenicity is determined by transcriptional variation in three key races.</title>
        <authorList>
            <person name="Adams T.M."/>
            <person name="Armitage A.D."/>
            <person name="Sobczyk M.K."/>
            <person name="Bates H.J."/>
            <person name="Dunwell J.M."/>
            <person name="Nellist C.F."/>
            <person name="Harrison R.J."/>
        </authorList>
    </citation>
    <scope>NUCLEOTIDE SEQUENCE [LARGE SCALE GENOMIC DNA]</scope>
    <source>
        <strain evidence="1 2">SCRP324</strain>
    </source>
</reference>
<dbReference type="Proteomes" id="UP000435112">
    <property type="component" value="Unassembled WGS sequence"/>
</dbReference>
<protein>
    <submittedName>
        <fullName evidence="1">Uncharacterized protein</fullName>
    </submittedName>
</protein>
<evidence type="ECO:0000313" key="2">
    <source>
        <dbReference type="Proteomes" id="UP000435112"/>
    </source>
</evidence>
<dbReference type="AlphaFoldDB" id="A0A6A3NAY6"/>
<dbReference type="EMBL" id="QXFU01000143">
    <property type="protein sequence ID" value="KAE9042602.1"/>
    <property type="molecule type" value="Genomic_DNA"/>
</dbReference>
<gene>
    <name evidence="1" type="ORF">PR002_g3822</name>
</gene>
<evidence type="ECO:0000313" key="1">
    <source>
        <dbReference type="EMBL" id="KAE9042602.1"/>
    </source>
</evidence>
<name>A0A6A3NAY6_9STRA</name>
<sequence length="56" mass="6135">MERANLALYACQVKAAERSVANSEMRTKVAQDQLDLSLFSIPANPDDPIAAAFRLL</sequence>
<comment type="caution">
    <text evidence="1">The sequence shown here is derived from an EMBL/GenBank/DDBJ whole genome shotgun (WGS) entry which is preliminary data.</text>
</comment>
<organism evidence="1 2">
    <name type="scientific">Phytophthora rubi</name>
    <dbReference type="NCBI Taxonomy" id="129364"/>
    <lineage>
        <taxon>Eukaryota</taxon>
        <taxon>Sar</taxon>
        <taxon>Stramenopiles</taxon>
        <taxon>Oomycota</taxon>
        <taxon>Peronosporomycetes</taxon>
        <taxon>Peronosporales</taxon>
        <taxon>Peronosporaceae</taxon>
        <taxon>Phytophthora</taxon>
    </lineage>
</organism>